<protein>
    <submittedName>
        <fullName evidence="3">ApaG domain</fullName>
    </submittedName>
</protein>
<dbReference type="AlphaFoldDB" id="A0A4Y6U8J0"/>
<gene>
    <name evidence="3" type="ORF">E3E12_05695</name>
</gene>
<evidence type="ECO:0000259" key="2">
    <source>
        <dbReference type="PROSITE" id="PS51087"/>
    </source>
</evidence>
<dbReference type="InterPro" id="IPR036767">
    <property type="entry name" value="ApaG_sf"/>
</dbReference>
<dbReference type="InterPro" id="IPR007474">
    <property type="entry name" value="ApaG_domain"/>
</dbReference>
<dbReference type="PANTHER" id="PTHR47191:SF2">
    <property type="entry name" value="OS05G0170800 PROTEIN"/>
    <property type="match status" value="1"/>
</dbReference>
<dbReference type="KEGG" id="swf:E3E12_05695"/>
<dbReference type="SUPFAM" id="SSF110069">
    <property type="entry name" value="ApaG-like"/>
    <property type="match status" value="1"/>
</dbReference>
<keyword evidence="4" id="KW-1185">Reference proteome</keyword>
<dbReference type="EMBL" id="CP038231">
    <property type="protein sequence ID" value="QDH13763.1"/>
    <property type="molecule type" value="Genomic_DNA"/>
</dbReference>
<dbReference type="RefSeq" id="WP_141443471.1">
    <property type="nucleotide sequence ID" value="NZ_CP038231.1"/>
</dbReference>
<organism evidence="3 4">
    <name type="scientific">Formicincola oecophyllae</name>
    <dbReference type="NCBI Taxonomy" id="2558361"/>
    <lineage>
        <taxon>Bacteria</taxon>
        <taxon>Pseudomonadati</taxon>
        <taxon>Pseudomonadota</taxon>
        <taxon>Alphaproteobacteria</taxon>
        <taxon>Acetobacterales</taxon>
        <taxon>Acetobacteraceae</taxon>
        <taxon>Formicincola</taxon>
    </lineage>
</organism>
<dbReference type="Pfam" id="PF04379">
    <property type="entry name" value="DUF525"/>
    <property type="match status" value="1"/>
</dbReference>
<dbReference type="InterPro" id="IPR050718">
    <property type="entry name" value="ApaG-like"/>
</dbReference>
<accession>A0A4Y6U8J0</accession>
<dbReference type="OrthoDB" id="9795226at2"/>
<dbReference type="Proteomes" id="UP000318709">
    <property type="component" value="Chromosome"/>
</dbReference>
<proteinExistence type="predicted"/>
<name>A0A4Y6U8J0_9PROT</name>
<sequence length="166" mass="18413">MIDKPYQPPFFDQDDEGSDEGPFAGRLSHLGGFKARTGDVVVSVRTMWLDDQSSPEERHYCWLYHVIVENRGRASLQLLGRSWTCIGCNGQTHQLEDGDVGGEQPVIAPQSAFEYTATAEMDMPGAFIMGVYHAVHATPAGLWHADDIIVPSFSLDMPSLLLHDKH</sequence>
<evidence type="ECO:0000313" key="3">
    <source>
        <dbReference type="EMBL" id="QDH13763.1"/>
    </source>
</evidence>
<evidence type="ECO:0000256" key="1">
    <source>
        <dbReference type="SAM" id="MobiDB-lite"/>
    </source>
</evidence>
<dbReference type="Gene3D" id="2.60.40.1470">
    <property type="entry name" value="ApaG domain"/>
    <property type="match status" value="1"/>
</dbReference>
<dbReference type="PROSITE" id="PS51087">
    <property type="entry name" value="APAG"/>
    <property type="match status" value="1"/>
</dbReference>
<evidence type="ECO:0000313" key="4">
    <source>
        <dbReference type="Proteomes" id="UP000318709"/>
    </source>
</evidence>
<dbReference type="PANTHER" id="PTHR47191">
    <property type="entry name" value="OS05G0170800 PROTEIN"/>
    <property type="match status" value="1"/>
</dbReference>
<feature type="domain" description="ApaG" evidence="2">
    <location>
        <begin position="34"/>
        <end position="162"/>
    </location>
</feature>
<feature type="region of interest" description="Disordered" evidence="1">
    <location>
        <begin position="1"/>
        <end position="23"/>
    </location>
</feature>
<reference evidence="3 4" key="1">
    <citation type="submission" date="2019-03" db="EMBL/GenBank/DDBJ databases">
        <title>The complete genome sequence of Swingsia_sp. F3b2 LMG30590(T).</title>
        <authorList>
            <person name="Chua K.-O."/>
            <person name="Chan K.-G."/>
            <person name="See-Too W.-S."/>
        </authorList>
    </citation>
    <scope>NUCLEOTIDE SEQUENCE [LARGE SCALE GENOMIC DNA]</scope>
    <source>
        <strain evidence="3 4">F3b2</strain>
    </source>
</reference>